<evidence type="ECO:0000256" key="1">
    <source>
        <dbReference type="ARBA" id="ARBA00007692"/>
    </source>
</evidence>
<dbReference type="PANTHER" id="PTHR13068">
    <property type="entry name" value="CGI-12 PROTEIN-RELATED"/>
    <property type="match status" value="1"/>
</dbReference>
<reference evidence="4" key="1">
    <citation type="submission" date="2023-05" db="EMBL/GenBank/DDBJ databases">
        <title>Nepenthes gracilis genome sequencing.</title>
        <authorList>
            <person name="Fukushima K."/>
        </authorList>
    </citation>
    <scope>NUCLEOTIDE SEQUENCE</scope>
    <source>
        <strain evidence="4">SING2019-196</strain>
    </source>
</reference>
<keyword evidence="2" id="KW-0806">Transcription termination</keyword>
<dbReference type="GO" id="GO:0006353">
    <property type="term" value="P:DNA-templated transcription termination"/>
    <property type="evidence" value="ECO:0007669"/>
    <property type="project" value="UniProtKB-KW"/>
</dbReference>
<dbReference type="GO" id="GO:0003676">
    <property type="term" value="F:nucleic acid binding"/>
    <property type="evidence" value="ECO:0007669"/>
    <property type="project" value="InterPro"/>
</dbReference>
<gene>
    <name evidence="4" type="ORF">Nepgr_033308</name>
</gene>
<dbReference type="Pfam" id="PF02536">
    <property type="entry name" value="mTERF"/>
    <property type="match status" value="2"/>
</dbReference>
<dbReference type="SMART" id="SM00733">
    <property type="entry name" value="Mterf"/>
    <property type="match status" value="3"/>
</dbReference>
<accession>A0AAD3TKZ2</accession>
<organism evidence="4 5">
    <name type="scientific">Nepenthes gracilis</name>
    <name type="common">Slender pitcher plant</name>
    <dbReference type="NCBI Taxonomy" id="150966"/>
    <lineage>
        <taxon>Eukaryota</taxon>
        <taxon>Viridiplantae</taxon>
        <taxon>Streptophyta</taxon>
        <taxon>Embryophyta</taxon>
        <taxon>Tracheophyta</taxon>
        <taxon>Spermatophyta</taxon>
        <taxon>Magnoliopsida</taxon>
        <taxon>eudicotyledons</taxon>
        <taxon>Gunneridae</taxon>
        <taxon>Pentapetalae</taxon>
        <taxon>Caryophyllales</taxon>
        <taxon>Nepenthaceae</taxon>
        <taxon>Nepenthes</taxon>
    </lineage>
</organism>
<keyword evidence="3" id="KW-0809">Transit peptide</keyword>
<evidence type="ECO:0000256" key="3">
    <source>
        <dbReference type="ARBA" id="ARBA00022946"/>
    </source>
</evidence>
<proteinExistence type="inferred from homology"/>
<evidence type="ECO:0000313" key="4">
    <source>
        <dbReference type="EMBL" id="GMH31465.1"/>
    </source>
</evidence>
<comment type="similarity">
    <text evidence="1">Belongs to the mTERF family.</text>
</comment>
<dbReference type="AlphaFoldDB" id="A0AAD3TKZ2"/>
<keyword evidence="5" id="KW-1185">Reference proteome</keyword>
<dbReference type="Gene3D" id="1.25.70.10">
    <property type="entry name" value="Transcription termination factor 3, mitochondrial"/>
    <property type="match status" value="2"/>
</dbReference>
<name>A0AAD3TKZ2_NEPGR</name>
<dbReference type="PANTHER" id="PTHR13068:SF231">
    <property type="entry name" value="TRANSCRIPTION TERMINATION FACTOR MTERF2, CHLOROPLASTIC-LIKE"/>
    <property type="match status" value="1"/>
</dbReference>
<comment type="caution">
    <text evidence="4">The sequence shown here is derived from an EMBL/GenBank/DDBJ whole genome shotgun (WGS) entry which is preliminary data.</text>
</comment>
<dbReference type="Proteomes" id="UP001279734">
    <property type="component" value="Unassembled WGS sequence"/>
</dbReference>
<dbReference type="FunFam" id="1.25.70.10:FF:000001">
    <property type="entry name" value="Mitochondrial transcription termination factor-like"/>
    <property type="match status" value="1"/>
</dbReference>
<protein>
    <submittedName>
        <fullName evidence="4">Uncharacterized protein</fullName>
    </submittedName>
</protein>
<dbReference type="InterPro" id="IPR003690">
    <property type="entry name" value="MTERF"/>
</dbReference>
<keyword evidence="2" id="KW-0805">Transcription regulation</keyword>
<keyword evidence="2" id="KW-0804">Transcription</keyword>
<evidence type="ECO:0000313" key="5">
    <source>
        <dbReference type="Proteomes" id="UP001279734"/>
    </source>
</evidence>
<evidence type="ECO:0000256" key="2">
    <source>
        <dbReference type="ARBA" id="ARBA00022472"/>
    </source>
</evidence>
<dbReference type="InterPro" id="IPR038538">
    <property type="entry name" value="MTERF_sf"/>
</dbReference>
<sequence>MADYLIKSLGFSREQAISTSTKVSHLKPAGNPDSIINFFIQNGFNKSQIKDMIYSAPKILLTDVEKTLKPKIRVFQDLGLSGSDLAKVIPSNSVVERDLNSHIIPALELLKSILITDENVVRALKRSRRLLWYPRYFQQNIALLQNYGVSDERIRKLILKNPDNFLWGPKWLENIMIRVEEYLGIPRHSAMFLYGVLALAALSEKTLEAKFQIFKSYGWTESDIRTMAKANPLCLTISDAKIRSGLDLFMKELGYKPDYLSLHSVLLKLSLEKRILPRNVVLQVLKDKKLLKKNYSLYTVMISTDSQFLEKFVLPYKEEVPELYDVYIGSMPSPVNADAAAVE</sequence>
<dbReference type="EMBL" id="BSYO01000040">
    <property type="protein sequence ID" value="GMH31465.1"/>
    <property type="molecule type" value="Genomic_DNA"/>
</dbReference>